<proteinExistence type="predicted"/>
<dbReference type="EMBL" id="CARXXK010000003">
    <property type="protein sequence ID" value="CAI6360424.1"/>
    <property type="molecule type" value="Genomic_DNA"/>
</dbReference>
<organism evidence="3 4">
    <name type="scientific">Macrosiphum euphorbiae</name>
    <name type="common">potato aphid</name>
    <dbReference type="NCBI Taxonomy" id="13131"/>
    <lineage>
        <taxon>Eukaryota</taxon>
        <taxon>Metazoa</taxon>
        <taxon>Ecdysozoa</taxon>
        <taxon>Arthropoda</taxon>
        <taxon>Hexapoda</taxon>
        <taxon>Insecta</taxon>
        <taxon>Pterygota</taxon>
        <taxon>Neoptera</taxon>
        <taxon>Paraneoptera</taxon>
        <taxon>Hemiptera</taxon>
        <taxon>Sternorrhyncha</taxon>
        <taxon>Aphidomorpha</taxon>
        <taxon>Aphidoidea</taxon>
        <taxon>Aphididae</taxon>
        <taxon>Macrosiphini</taxon>
        <taxon>Macrosiphum</taxon>
    </lineage>
</organism>
<accession>A0AAV0WWH6</accession>
<name>A0AAV0WWH6_9HEMI</name>
<dbReference type="Gene3D" id="1.10.10.60">
    <property type="entry name" value="Homeodomain-like"/>
    <property type="match status" value="1"/>
</dbReference>
<comment type="caution">
    <text evidence="3">The sequence shown here is derived from an EMBL/GenBank/DDBJ whole genome shotgun (WGS) entry which is preliminary data.</text>
</comment>
<dbReference type="AlphaFoldDB" id="A0AAV0WWH6"/>
<evidence type="ECO:0000259" key="2">
    <source>
        <dbReference type="Pfam" id="PF04218"/>
    </source>
</evidence>
<dbReference type="SUPFAM" id="SSF46689">
    <property type="entry name" value="Homeodomain-like"/>
    <property type="match status" value="1"/>
</dbReference>
<dbReference type="GO" id="GO:0005634">
    <property type="term" value="C:nucleus"/>
    <property type="evidence" value="ECO:0007669"/>
    <property type="project" value="UniProtKB-SubCell"/>
</dbReference>
<feature type="domain" description="HTH psq-type" evidence="2">
    <location>
        <begin position="5"/>
        <end position="57"/>
    </location>
</feature>
<sequence length="75" mass="8811">MSSSKRMLKTLTYEEKGPVIWEVENGFKTKSLIAKEFGIPPNTMSTYLKNKETILNKLERCIQQQHSNKNKYLFK</sequence>
<dbReference type="GO" id="GO:0003677">
    <property type="term" value="F:DNA binding"/>
    <property type="evidence" value="ECO:0007669"/>
    <property type="project" value="InterPro"/>
</dbReference>
<evidence type="ECO:0000313" key="4">
    <source>
        <dbReference type="Proteomes" id="UP001160148"/>
    </source>
</evidence>
<evidence type="ECO:0000313" key="3">
    <source>
        <dbReference type="EMBL" id="CAI6360424.1"/>
    </source>
</evidence>
<dbReference type="Pfam" id="PF04218">
    <property type="entry name" value="CENP-B_N"/>
    <property type="match status" value="1"/>
</dbReference>
<reference evidence="3 4" key="1">
    <citation type="submission" date="2023-01" db="EMBL/GenBank/DDBJ databases">
        <authorList>
            <person name="Whitehead M."/>
        </authorList>
    </citation>
    <scope>NUCLEOTIDE SEQUENCE [LARGE SCALE GENOMIC DNA]</scope>
</reference>
<gene>
    <name evidence="3" type="ORF">MEUPH1_LOCUS15728</name>
</gene>
<comment type="subcellular location">
    <subcellularLocation>
        <location evidence="1">Nucleus</location>
    </subcellularLocation>
</comment>
<keyword evidence="4" id="KW-1185">Reference proteome</keyword>
<protein>
    <recommendedName>
        <fullName evidence="2">HTH psq-type domain-containing protein</fullName>
    </recommendedName>
</protein>
<dbReference type="InterPro" id="IPR009057">
    <property type="entry name" value="Homeodomain-like_sf"/>
</dbReference>
<evidence type="ECO:0000256" key="1">
    <source>
        <dbReference type="ARBA" id="ARBA00004123"/>
    </source>
</evidence>
<dbReference type="InterPro" id="IPR007889">
    <property type="entry name" value="HTH_Psq"/>
</dbReference>
<dbReference type="Proteomes" id="UP001160148">
    <property type="component" value="Unassembled WGS sequence"/>
</dbReference>